<evidence type="ECO:0000256" key="1">
    <source>
        <dbReference type="SAM" id="MobiDB-lite"/>
    </source>
</evidence>
<reference evidence="2" key="2">
    <citation type="submission" date="2021-09" db="EMBL/GenBank/DDBJ databases">
        <authorList>
            <person name="Jia N."/>
            <person name="Wang J."/>
            <person name="Shi W."/>
            <person name="Du L."/>
            <person name="Sun Y."/>
            <person name="Zhan W."/>
            <person name="Jiang J."/>
            <person name="Wang Q."/>
            <person name="Zhang B."/>
            <person name="Ji P."/>
            <person name="Sakyi L.B."/>
            <person name="Cui X."/>
            <person name="Yuan T."/>
            <person name="Jiang B."/>
            <person name="Yang W."/>
            <person name="Lam T.T.-Y."/>
            <person name="Chang Q."/>
            <person name="Ding S."/>
            <person name="Wang X."/>
            <person name="Zhu J."/>
            <person name="Ruan X."/>
            <person name="Zhao L."/>
            <person name="Wei J."/>
            <person name="Que T."/>
            <person name="Du C."/>
            <person name="Cheng J."/>
            <person name="Dai P."/>
            <person name="Han X."/>
            <person name="Huang E."/>
            <person name="Gao Y."/>
            <person name="Liu J."/>
            <person name="Shao H."/>
            <person name="Ye R."/>
            <person name="Li L."/>
            <person name="Wei W."/>
            <person name="Wang X."/>
            <person name="Wang C."/>
            <person name="Huo Q."/>
            <person name="Li W."/>
            <person name="Guo W."/>
            <person name="Chen H."/>
            <person name="Chen S."/>
            <person name="Zhou L."/>
            <person name="Zhou L."/>
            <person name="Ni X."/>
            <person name="Tian J."/>
            <person name="Zhou Y."/>
            <person name="Sheng Y."/>
            <person name="Liu T."/>
            <person name="Pan Y."/>
            <person name="Xia L."/>
            <person name="Li J."/>
            <person name="Zhao F."/>
            <person name="Cao W."/>
        </authorList>
    </citation>
    <scope>NUCLEOTIDE SEQUENCE</scope>
    <source>
        <strain evidence="2">Rsan-2018</strain>
        <tissue evidence="2">Larvae</tissue>
    </source>
</reference>
<name>A0A9D4SVL7_RHISA</name>
<dbReference type="GO" id="GO:0016620">
    <property type="term" value="F:oxidoreductase activity, acting on the aldehyde or oxo group of donors, NAD or NADP as acceptor"/>
    <property type="evidence" value="ECO:0007669"/>
    <property type="project" value="InterPro"/>
</dbReference>
<dbReference type="SUPFAM" id="SSF53720">
    <property type="entry name" value="ALDH-like"/>
    <property type="match status" value="1"/>
</dbReference>
<feature type="region of interest" description="Disordered" evidence="1">
    <location>
        <begin position="42"/>
        <end position="108"/>
    </location>
</feature>
<evidence type="ECO:0000313" key="2">
    <source>
        <dbReference type="EMBL" id="KAH7952493.1"/>
    </source>
</evidence>
<organism evidence="2 3">
    <name type="scientific">Rhipicephalus sanguineus</name>
    <name type="common">Brown dog tick</name>
    <name type="synonym">Ixodes sanguineus</name>
    <dbReference type="NCBI Taxonomy" id="34632"/>
    <lineage>
        <taxon>Eukaryota</taxon>
        <taxon>Metazoa</taxon>
        <taxon>Ecdysozoa</taxon>
        <taxon>Arthropoda</taxon>
        <taxon>Chelicerata</taxon>
        <taxon>Arachnida</taxon>
        <taxon>Acari</taxon>
        <taxon>Parasitiformes</taxon>
        <taxon>Ixodida</taxon>
        <taxon>Ixodoidea</taxon>
        <taxon>Ixodidae</taxon>
        <taxon>Rhipicephalinae</taxon>
        <taxon>Rhipicephalus</taxon>
        <taxon>Rhipicephalus</taxon>
    </lineage>
</organism>
<comment type="caution">
    <text evidence="2">The sequence shown here is derived from an EMBL/GenBank/DDBJ whole genome shotgun (WGS) entry which is preliminary data.</text>
</comment>
<protein>
    <submittedName>
        <fullName evidence="2">Uncharacterized protein</fullName>
    </submittedName>
</protein>
<dbReference type="InterPro" id="IPR016163">
    <property type="entry name" value="Ald_DH_C"/>
</dbReference>
<dbReference type="InterPro" id="IPR016161">
    <property type="entry name" value="Ald_DH/histidinol_DH"/>
</dbReference>
<dbReference type="EMBL" id="JABSTV010001251">
    <property type="protein sequence ID" value="KAH7952493.1"/>
    <property type="molecule type" value="Genomic_DNA"/>
</dbReference>
<dbReference type="Gene3D" id="3.40.309.10">
    <property type="entry name" value="Aldehyde Dehydrogenase, Chain A, domain 2"/>
    <property type="match status" value="1"/>
</dbReference>
<reference evidence="2" key="1">
    <citation type="journal article" date="2020" name="Cell">
        <title>Large-Scale Comparative Analyses of Tick Genomes Elucidate Their Genetic Diversity and Vector Capacities.</title>
        <authorList>
            <consortium name="Tick Genome and Microbiome Consortium (TIGMIC)"/>
            <person name="Jia N."/>
            <person name="Wang J."/>
            <person name="Shi W."/>
            <person name="Du L."/>
            <person name="Sun Y."/>
            <person name="Zhan W."/>
            <person name="Jiang J.F."/>
            <person name="Wang Q."/>
            <person name="Zhang B."/>
            <person name="Ji P."/>
            <person name="Bell-Sakyi L."/>
            <person name="Cui X.M."/>
            <person name="Yuan T.T."/>
            <person name="Jiang B.G."/>
            <person name="Yang W.F."/>
            <person name="Lam T.T."/>
            <person name="Chang Q.C."/>
            <person name="Ding S.J."/>
            <person name="Wang X.J."/>
            <person name="Zhu J.G."/>
            <person name="Ruan X.D."/>
            <person name="Zhao L."/>
            <person name="Wei J.T."/>
            <person name="Ye R.Z."/>
            <person name="Que T.C."/>
            <person name="Du C.H."/>
            <person name="Zhou Y.H."/>
            <person name="Cheng J.X."/>
            <person name="Dai P.F."/>
            <person name="Guo W.B."/>
            <person name="Han X.H."/>
            <person name="Huang E.J."/>
            <person name="Li L.F."/>
            <person name="Wei W."/>
            <person name="Gao Y.C."/>
            <person name="Liu J.Z."/>
            <person name="Shao H.Z."/>
            <person name="Wang X."/>
            <person name="Wang C.C."/>
            <person name="Yang T.C."/>
            <person name="Huo Q.B."/>
            <person name="Li W."/>
            <person name="Chen H.Y."/>
            <person name="Chen S.E."/>
            <person name="Zhou L.G."/>
            <person name="Ni X.B."/>
            <person name="Tian J.H."/>
            <person name="Sheng Y."/>
            <person name="Liu T."/>
            <person name="Pan Y.S."/>
            <person name="Xia L.Y."/>
            <person name="Li J."/>
            <person name="Zhao F."/>
            <person name="Cao W.C."/>
        </authorList>
    </citation>
    <scope>NUCLEOTIDE SEQUENCE</scope>
    <source>
        <strain evidence="2">Rsan-2018</strain>
    </source>
</reference>
<dbReference type="AlphaFoldDB" id="A0A9D4SVL7"/>
<accession>A0A9D4SVL7</accession>
<proteinExistence type="predicted"/>
<evidence type="ECO:0000313" key="3">
    <source>
        <dbReference type="Proteomes" id="UP000821837"/>
    </source>
</evidence>
<sequence>MAGPEGGTRLQRGSELCRRLFVEDSVHDRFVERVVAETRKIVTGGPLDRSNLPRSAEPQAAPGRSKTKSCKADAKLESTNQLRRTEERNGHSQMKSGTMNREMGLFKC</sequence>
<dbReference type="Proteomes" id="UP000821837">
    <property type="component" value="Chromosome 5"/>
</dbReference>
<keyword evidence="3" id="KW-1185">Reference proteome</keyword>
<gene>
    <name evidence="2" type="ORF">HPB52_023828</name>
</gene>